<evidence type="ECO:0000256" key="6">
    <source>
        <dbReference type="ARBA" id="ARBA00022741"/>
    </source>
</evidence>
<dbReference type="GO" id="GO:0046656">
    <property type="term" value="P:folic acid biosynthetic process"/>
    <property type="evidence" value="ECO:0007669"/>
    <property type="project" value="UniProtKB-KW"/>
</dbReference>
<dbReference type="Pfam" id="PF01288">
    <property type="entry name" value="HPPK"/>
    <property type="match status" value="1"/>
</dbReference>
<dbReference type="Proteomes" id="UP000199116">
    <property type="component" value="Unassembled WGS sequence"/>
</dbReference>
<organism evidence="15 16">
    <name type="scientific">Salegentibacter agarivorans</name>
    <dbReference type="NCBI Taxonomy" id="345907"/>
    <lineage>
        <taxon>Bacteria</taxon>
        <taxon>Pseudomonadati</taxon>
        <taxon>Bacteroidota</taxon>
        <taxon>Flavobacteriia</taxon>
        <taxon>Flavobacteriales</taxon>
        <taxon>Flavobacteriaceae</taxon>
        <taxon>Salegentibacter</taxon>
    </lineage>
</organism>
<dbReference type="GO" id="GO:0003848">
    <property type="term" value="F:2-amino-4-hydroxy-6-hydroxymethyldihydropteridine diphosphokinase activity"/>
    <property type="evidence" value="ECO:0007669"/>
    <property type="project" value="UniProtKB-EC"/>
</dbReference>
<evidence type="ECO:0000256" key="11">
    <source>
        <dbReference type="ARBA" id="ARBA00029766"/>
    </source>
</evidence>
<dbReference type="AlphaFoldDB" id="A0A1I2LPU3"/>
<evidence type="ECO:0000256" key="12">
    <source>
        <dbReference type="ARBA" id="ARBA00033413"/>
    </source>
</evidence>
<evidence type="ECO:0000256" key="10">
    <source>
        <dbReference type="ARBA" id="ARBA00029409"/>
    </source>
</evidence>
<dbReference type="InterPro" id="IPR027417">
    <property type="entry name" value="P-loop_NTPase"/>
</dbReference>
<evidence type="ECO:0000313" key="16">
    <source>
        <dbReference type="Proteomes" id="UP000199116"/>
    </source>
</evidence>
<dbReference type="GO" id="GO:0046654">
    <property type="term" value="P:tetrahydrofolate biosynthetic process"/>
    <property type="evidence" value="ECO:0007669"/>
    <property type="project" value="UniProtKB-UniPathway"/>
</dbReference>
<dbReference type="CDD" id="cd00483">
    <property type="entry name" value="HPPK"/>
    <property type="match status" value="1"/>
</dbReference>
<dbReference type="CDD" id="cd01673">
    <property type="entry name" value="dNK"/>
    <property type="match status" value="1"/>
</dbReference>
<name>A0A1I2LPU3_9FLAO</name>
<sequence length="398" mass="46275">MILFYLICCEIYRISFNNFSSVSLNSPKIVHIALGSNVGNRFELLQNALHKLYLEIGEVQQVSQVYETPAWGFEGNAFLNACIAVSTRFSAEEILRKLLKIEADAGRVRSDAKNYQNRSLDLDILLFEDEILETSDLIVPHPAMQNRKFVLLPLADIAAKEHHPIFQVSIEKLLKRVEDNSEIKAIPEKLEIPKKAFNLNNLNYIAVEGNIGAGKTSFSTMVSEDFNAKLILERFKDNPFLPKFYENKERYAFPLEMSFLADRYQQLSDDLAQYDLFKDFVISDYDVFKSLIFAKITLLEDEYALYHKLFHLMYKELVKPDLYIYLYQNTDRLLENIKARGRDYEQNIQPDYLVEINKSYLNFIKTQTNMKVQIVDISGKDFVNNRLDYLSILEEIKA</sequence>
<dbReference type="GO" id="GO:0016301">
    <property type="term" value="F:kinase activity"/>
    <property type="evidence" value="ECO:0007669"/>
    <property type="project" value="UniProtKB-KW"/>
</dbReference>
<evidence type="ECO:0000256" key="8">
    <source>
        <dbReference type="ARBA" id="ARBA00022840"/>
    </source>
</evidence>
<dbReference type="PANTHER" id="PTHR43071:SF1">
    <property type="entry name" value="2-AMINO-4-HYDROXY-6-HYDROXYMETHYLDIHYDROPTERIDINE PYROPHOSPHOKINASE"/>
    <property type="match status" value="1"/>
</dbReference>
<proteinExistence type="inferred from homology"/>
<dbReference type="Pfam" id="PF01712">
    <property type="entry name" value="dNK"/>
    <property type="match status" value="1"/>
</dbReference>
<dbReference type="PANTHER" id="PTHR43071">
    <property type="entry name" value="2-AMINO-4-HYDROXY-6-HYDROXYMETHYLDIHYDROPTERIDINE PYROPHOSPHOKINASE"/>
    <property type="match status" value="1"/>
</dbReference>
<keyword evidence="6" id="KW-0547">Nucleotide-binding</keyword>
<keyword evidence="7 15" id="KW-0418">Kinase</keyword>
<evidence type="ECO:0000313" key="15">
    <source>
        <dbReference type="EMBL" id="SFF80480.1"/>
    </source>
</evidence>
<keyword evidence="9" id="KW-0289">Folate biosynthesis</keyword>
<dbReference type="EC" id="2.7.6.3" evidence="3"/>
<feature type="domain" description="Deoxynucleoside kinase" evidence="14">
    <location>
        <begin position="205"/>
        <end position="397"/>
    </location>
</feature>
<dbReference type="Gene3D" id="3.30.70.560">
    <property type="entry name" value="7,8-Dihydro-6-hydroxymethylpterin-pyrophosphokinase HPPK"/>
    <property type="match status" value="1"/>
</dbReference>
<protein>
    <recommendedName>
        <fullName evidence="4">2-amino-4-hydroxy-6-hydroxymethyldihydropteridine pyrophosphokinase</fullName>
        <ecNumber evidence="3">2.7.6.3</ecNumber>
    </recommendedName>
    <alternativeName>
        <fullName evidence="11">6-hydroxymethyl-7,8-dihydropterin pyrophosphokinase</fullName>
    </alternativeName>
    <alternativeName>
        <fullName evidence="12">7,8-dihydro-6-hydroxymethylpterin-pyrophosphokinase</fullName>
    </alternativeName>
</protein>
<dbReference type="NCBIfam" id="TIGR01498">
    <property type="entry name" value="folK"/>
    <property type="match status" value="1"/>
</dbReference>
<dbReference type="UniPathway" id="UPA00077">
    <property type="reaction ID" value="UER00155"/>
</dbReference>
<evidence type="ECO:0000256" key="5">
    <source>
        <dbReference type="ARBA" id="ARBA00022679"/>
    </source>
</evidence>
<keyword evidence="8" id="KW-0067">ATP-binding</keyword>
<dbReference type="GO" id="GO:0005524">
    <property type="term" value="F:ATP binding"/>
    <property type="evidence" value="ECO:0007669"/>
    <property type="project" value="UniProtKB-KW"/>
</dbReference>
<reference evidence="16" key="1">
    <citation type="submission" date="2016-10" db="EMBL/GenBank/DDBJ databases">
        <authorList>
            <person name="Varghese N."/>
            <person name="Submissions S."/>
        </authorList>
    </citation>
    <scope>NUCLEOTIDE SEQUENCE [LARGE SCALE GENOMIC DNA]</scope>
    <source>
        <strain evidence="16">DSM 23515</strain>
    </source>
</reference>
<evidence type="ECO:0000256" key="7">
    <source>
        <dbReference type="ARBA" id="ARBA00022777"/>
    </source>
</evidence>
<keyword evidence="5" id="KW-0808">Transferase</keyword>
<dbReference type="EMBL" id="FOOH01000009">
    <property type="protein sequence ID" value="SFF80480.1"/>
    <property type="molecule type" value="Genomic_DNA"/>
</dbReference>
<evidence type="ECO:0000256" key="3">
    <source>
        <dbReference type="ARBA" id="ARBA00013253"/>
    </source>
</evidence>
<keyword evidence="16" id="KW-1185">Reference proteome</keyword>
<dbReference type="InterPro" id="IPR000550">
    <property type="entry name" value="Hppk"/>
</dbReference>
<evidence type="ECO:0000256" key="9">
    <source>
        <dbReference type="ARBA" id="ARBA00022909"/>
    </source>
</evidence>
<dbReference type="Gene3D" id="3.40.50.300">
    <property type="entry name" value="P-loop containing nucleotide triphosphate hydrolases"/>
    <property type="match status" value="1"/>
</dbReference>
<comment type="pathway">
    <text evidence="1">Cofactor biosynthesis; tetrahydrofolate biosynthesis; 2-amino-4-hydroxy-6-hydroxymethyl-7,8-dihydropteridine diphosphate from 7,8-dihydroneopterin triphosphate: step 4/4.</text>
</comment>
<comment type="function">
    <text evidence="10">Catalyzes the transfer of pyrophosphate from adenosine triphosphate (ATP) to 6-hydroxymethyl-7,8-dihydropterin, an enzymatic step in folate biosynthesis pathway.</text>
</comment>
<dbReference type="SUPFAM" id="SSF52540">
    <property type="entry name" value="P-loop containing nucleoside triphosphate hydrolases"/>
    <property type="match status" value="1"/>
</dbReference>
<evidence type="ECO:0000259" key="13">
    <source>
        <dbReference type="Pfam" id="PF01288"/>
    </source>
</evidence>
<evidence type="ECO:0000259" key="14">
    <source>
        <dbReference type="Pfam" id="PF01712"/>
    </source>
</evidence>
<feature type="domain" description="7,8-dihydro-6-hydroxymethylpterin-pyrophosphokinase" evidence="13">
    <location>
        <begin position="32"/>
        <end position="158"/>
    </location>
</feature>
<gene>
    <name evidence="15" type="ORF">SAMN04488033_109119</name>
</gene>
<comment type="similarity">
    <text evidence="2">Belongs to the HPPK family.</text>
</comment>
<accession>A0A1I2LPU3</accession>
<evidence type="ECO:0000256" key="4">
    <source>
        <dbReference type="ARBA" id="ARBA00016218"/>
    </source>
</evidence>
<evidence type="ECO:0000256" key="1">
    <source>
        <dbReference type="ARBA" id="ARBA00005051"/>
    </source>
</evidence>
<dbReference type="InterPro" id="IPR035907">
    <property type="entry name" value="Hppk_sf"/>
</dbReference>
<dbReference type="SUPFAM" id="SSF55083">
    <property type="entry name" value="6-hydroxymethyl-7,8-dihydropterin pyrophosphokinase, HPPK"/>
    <property type="match status" value="1"/>
</dbReference>
<dbReference type="InterPro" id="IPR031314">
    <property type="entry name" value="DNK_dom"/>
</dbReference>
<evidence type="ECO:0000256" key="2">
    <source>
        <dbReference type="ARBA" id="ARBA00005810"/>
    </source>
</evidence>